<proteinExistence type="predicted"/>
<dbReference type="AlphaFoldDB" id="A0A839QSE6"/>
<comment type="caution">
    <text evidence="1">The sequence shown here is derived from an EMBL/GenBank/DDBJ whole genome shotgun (WGS) entry which is preliminary data.</text>
</comment>
<dbReference type="GO" id="GO:0006265">
    <property type="term" value="P:DNA topological change"/>
    <property type="evidence" value="ECO:0007669"/>
    <property type="project" value="InterPro"/>
</dbReference>
<evidence type="ECO:0000313" key="2">
    <source>
        <dbReference type="Proteomes" id="UP000523000"/>
    </source>
</evidence>
<evidence type="ECO:0000313" key="1">
    <source>
        <dbReference type="EMBL" id="MBB2997605.1"/>
    </source>
</evidence>
<dbReference type="EMBL" id="JACHVS010000005">
    <property type="protein sequence ID" value="MBB2997605.1"/>
    <property type="molecule type" value="Genomic_DNA"/>
</dbReference>
<dbReference type="Proteomes" id="UP000523000">
    <property type="component" value="Unassembled WGS sequence"/>
</dbReference>
<sequence length="57" mass="6498">MTWDLRQQDDGRRLAMAAAVRLMERVGLRVGGASYEEHNGSFNASTLQRRHLRREAG</sequence>
<protein>
    <submittedName>
        <fullName evidence="1">DNA topoisomerase IB</fullName>
    </submittedName>
</protein>
<organism evidence="1 2">
    <name type="scientific">Paeniglutamicibacter cryotolerans</name>
    <dbReference type="NCBI Taxonomy" id="670079"/>
    <lineage>
        <taxon>Bacteria</taxon>
        <taxon>Bacillati</taxon>
        <taxon>Actinomycetota</taxon>
        <taxon>Actinomycetes</taxon>
        <taxon>Micrococcales</taxon>
        <taxon>Micrococcaceae</taxon>
        <taxon>Paeniglutamicibacter</taxon>
    </lineage>
</organism>
<dbReference type="InterPro" id="IPR014711">
    <property type="entry name" value="TopoI_cat_a-hlx-sub_euk"/>
</dbReference>
<accession>A0A839QSE6</accession>
<dbReference type="GO" id="GO:0003677">
    <property type="term" value="F:DNA binding"/>
    <property type="evidence" value="ECO:0007669"/>
    <property type="project" value="InterPro"/>
</dbReference>
<dbReference type="RefSeq" id="WP_183513262.1">
    <property type="nucleotide sequence ID" value="NZ_BAABGK010000085.1"/>
</dbReference>
<name>A0A839QSE6_9MICC</name>
<gene>
    <name evidence="1" type="ORF">E9229_003877</name>
</gene>
<dbReference type="Gene3D" id="3.90.15.10">
    <property type="entry name" value="Topoisomerase I, Chain A, domain 3"/>
    <property type="match status" value="1"/>
</dbReference>
<reference evidence="1 2" key="1">
    <citation type="submission" date="2020-08" db="EMBL/GenBank/DDBJ databases">
        <title>Sequencing the genomes of 1000 actinobacteria strains.</title>
        <authorList>
            <person name="Klenk H.-P."/>
        </authorList>
    </citation>
    <scope>NUCLEOTIDE SEQUENCE [LARGE SCALE GENOMIC DNA]</scope>
    <source>
        <strain evidence="1 2">DSM 22826</strain>
    </source>
</reference>
<keyword evidence="1" id="KW-0413">Isomerase</keyword>
<keyword evidence="2" id="KW-1185">Reference proteome</keyword>
<dbReference type="InterPro" id="IPR011010">
    <property type="entry name" value="DNA_brk_join_enz"/>
</dbReference>
<dbReference type="GO" id="GO:0003917">
    <property type="term" value="F:DNA topoisomerase type I (single strand cut, ATP-independent) activity"/>
    <property type="evidence" value="ECO:0007669"/>
    <property type="project" value="InterPro"/>
</dbReference>
<dbReference type="SUPFAM" id="SSF56349">
    <property type="entry name" value="DNA breaking-rejoining enzymes"/>
    <property type="match status" value="1"/>
</dbReference>